<evidence type="ECO:0008006" key="4">
    <source>
        <dbReference type="Google" id="ProtNLM"/>
    </source>
</evidence>
<accession>A0A7M3MEY3</accession>
<reference evidence="2 3" key="1">
    <citation type="submission" date="2018-06" db="EMBL/GenBank/DDBJ databases">
        <title>Complete genome of Desulfovibrio indonesiensis P37SLT.</title>
        <authorList>
            <person name="Crispim J.S."/>
            <person name="Vidigal P.M.P."/>
            <person name="Silva L.C.F."/>
            <person name="Laguardia C.N."/>
            <person name="Araujo L.C."/>
            <person name="Dias R.S."/>
            <person name="Sousa M.P."/>
            <person name="Paula S.O."/>
            <person name="Silva C."/>
        </authorList>
    </citation>
    <scope>NUCLEOTIDE SEQUENCE [LARGE SCALE GENOMIC DNA]</scope>
    <source>
        <strain evidence="2 3">P37SLT</strain>
    </source>
</reference>
<sequence>MPSADPETLLNHALDVADRELAFLMEGQVDEAAALAEDRAQLIEGAWKAGTLQELKPLREKLVQLQSMQGRLTEEARKLHAQVRDELARSRQESRRHAGYGNSLKTTPSFTRFLSKRG</sequence>
<dbReference type="OrthoDB" id="5472137at2"/>
<organism evidence="2 3">
    <name type="scientific">Oceanidesulfovibrio indonesiensis</name>
    <dbReference type="NCBI Taxonomy" id="54767"/>
    <lineage>
        <taxon>Bacteria</taxon>
        <taxon>Pseudomonadati</taxon>
        <taxon>Thermodesulfobacteriota</taxon>
        <taxon>Desulfovibrionia</taxon>
        <taxon>Desulfovibrionales</taxon>
        <taxon>Desulfovibrionaceae</taxon>
        <taxon>Oceanidesulfovibrio</taxon>
    </lineage>
</organism>
<evidence type="ECO:0000256" key="1">
    <source>
        <dbReference type="SAM" id="MobiDB-lite"/>
    </source>
</evidence>
<dbReference type="EMBL" id="QMIE01000006">
    <property type="protein sequence ID" value="TVM17565.1"/>
    <property type="molecule type" value="Genomic_DNA"/>
</dbReference>
<comment type="caution">
    <text evidence="2">The sequence shown here is derived from an EMBL/GenBank/DDBJ whole genome shotgun (WGS) entry which is preliminary data.</text>
</comment>
<keyword evidence="3" id="KW-1185">Reference proteome</keyword>
<dbReference type="RefSeq" id="WP_144302683.1">
    <property type="nucleotide sequence ID" value="NZ_QMIE01000006.1"/>
</dbReference>
<gene>
    <name evidence="2" type="ORF">DPQ33_07910</name>
</gene>
<feature type="compositionally biased region" description="Polar residues" evidence="1">
    <location>
        <begin position="103"/>
        <end position="112"/>
    </location>
</feature>
<proteinExistence type="predicted"/>
<feature type="compositionally biased region" description="Basic and acidic residues" evidence="1">
    <location>
        <begin position="86"/>
        <end position="96"/>
    </location>
</feature>
<name>A0A7M3MEY3_9BACT</name>
<evidence type="ECO:0000313" key="3">
    <source>
        <dbReference type="Proteomes" id="UP000448292"/>
    </source>
</evidence>
<protein>
    <recommendedName>
        <fullName evidence="4">Flagellar protein FliT</fullName>
    </recommendedName>
</protein>
<dbReference type="AlphaFoldDB" id="A0A7M3MEY3"/>
<evidence type="ECO:0000313" key="2">
    <source>
        <dbReference type="EMBL" id="TVM17565.1"/>
    </source>
</evidence>
<feature type="region of interest" description="Disordered" evidence="1">
    <location>
        <begin position="86"/>
        <end position="118"/>
    </location>
</feature>
<dbReference type="Proteomes" id="UP000448292">
    <property type="component" value="Unassembled WGS sequence"/>
</dbReference>